<accession>A0A438J3Y4</accession>
<protein>
    <submittedName>
        <fullName evidence="1">Uncharacterized protein</fullName>
    </submittedName>
</protein>
<proteinExistence type="predicted"/>
<dbReference type="Proteomes" id="UP000288805">
    <property type="component" value="Unassembled WGS sequence"/>
</dbReference>
<organism evidence="1 2">
    <name type="scientific">Vitis vinifera</name>
    <name type="common">Grape</name>
    <dbReference type="NCBI Taxonomy" id="29760"/>
    <lineage>
        <taxon>Eukaryota</taxon>
        <taxon>Viridiplantae</taxon>
        <taxon>Streptophyta</taxon>
        <taxon>Embryophyta</taxon>
        <taxon>Tracheophyta</taxon>
        <taxon>Spermatophyta</taxon>
        <taxon>Magnoliopsida</taxon>
        <taxon>eudicotyledons</taxon>
        <taxon>Gunneridae</taxon>
        <taxon>Pentapetalae</taxon>
        <taxon>rosids</taxon>
        <taxon>Vitales</taxon>
        <taxon>Vitaceae</taxon>
        <taxon>Viteae</taxon>
        <taxon>Vitis</taxon>
    </lineage>
</organism>
<dbReference type="AlphaFoldDB" id="A0A438J3Y4"/>
<reference evidence="1 2" key="1">
    <citation type="journal article" date="2018" name="PLoS Genet.">
        <title>Population sequencing reveals clonal diversity and ancestral inbreeding in the grapevine cultivar Chardonnay.</title>
        <authorList>
            <person name="Roach M.J."/>
            <person name="Johnson D.L."/>
            <person name="Bohlmann J."/>
            <person name="van Vuuren H.J."/>
            <person name="Jones S.J."/>
            <person name="Pretorius I.S."/>
            <person name="Schmidt S.A."/>
            <person name="Borneman A.R."/>
        </authorList>
    </citation>
    <scope>NUCLEOTIDE SEQUENCE [LARGE SCALE GENOMIC DNA]</scope>
    <source>
        <strain evidence="2">cv. Chardonnay</strain>
        <tissue evidence="1">Leaf</tissue>
    </source>
</reference>
<comment type="caution">
    <text evidence="1">The sequence shown here is derived from an EMBL/GenBank/DDBJ whole genome shotgun (WGS) entry which is preliminary data.</text>
</comment>
<dbReference type="EMBL" id="QGNW01000064">
    <property type="protein sequence ID" value="RVX03668.1"/>
    <property type="molecule type" value="Genomic_DNA"/>
</dbReference>
<sequence>MSLETLARHDVETLPFTEEVEVMSFFKFSEFSSLERSLDATFLVVIPKKGGTKCLERSLERERRYISGSKPCGRGGDGVLMTPLFFVKLAKRNSLSKFELHVV</sequence>
<gene>
    <name evidence="1" type="ORF">CK203_023088</name>
</gene>
<evidence type="ECO:0000313" key="1">
    <source>
        <dbReference type="EMBL" id="RVX03668.1"/>
    </source>
</evidence>
<evidence type="ECO:0000313" key="2">
    <source>
        <dbReference type="Proteomes" id="UP000288805"/>
    </source>
</evidence>
<name>A0A438J3Y4_VITVI</name>